<dbReference type="OrthoDB" id="5041285at2759"/>
<dbReference type="RefSeq" id="XP_040725080.1">
    <property type="nucleotide sequence ID" value="XM_040866759.1"/>
</dbReference>
<dbReference type="SUPFAM" id="SSF52266">
    <property type="entry name" value="SGNH hydrolase"/>
    <property type="match status" value="1"/>
</dbReference>
<dbReference type="InterPro" id="IPR036514">
    <property type="entry name" value="SGNH_hydro_sf"/>
</dbReference>
<name>A0A1Y2FF72_PROLT</name>
<keyword evidence="1" id="KW-0378">Hydrolase</keyword>
<proteinExistence type="predicted"/>
<dbReference type="PANTHER" id="PTHR43695">
    <property type="entry name" value="PUTATIVE (AFU_ORTHOLOGUE AFUA_2G17250)-RELATED"/>
    <property type="match status" value="1"/>
</dbReference>
<evidence type="ECO:0000313" key="1">
    <source>
        <dbReference type="EMBL" id="ORY81946.1"/>
    </source>
</evidence>
<protein>
    <submittedName>
        <fullName evidence="1">SGNH hydrolase-type esterase domain-containing protein</fullName>
    </submittedName>
</protein>
<organism evidence="1 2">
    <name type="scientific">Protomyces lactucae-debilis</name>
    <dbReference type="NCBI Taxonomy" id="2754530"/>
    <lineage>
        <taxon>Eukaryota</taxon>
        <taxon>Fungi</taxon>
        <taxon>Dikarya</taxon>
        <taxon>Ascomycota</taxon>
        <taxon>Taphrinomycotina</taxon>
        <taxon>Taphrinomycetes</taxon>
        <taxon>Taphrinales</taxon>
        <taxon>Protomycetaceae</taxon>
        <taxon>Protomyces</taxon>
    </lineage>
</organism>
<reference evidence="1 2" key="1">
    <citation type="submission" date="2016-07" db="EMBL/GenBank/DDBJ databases">
        <title>Pervasive Adenine N6-methylation of Active Genes in Fungi.</title>
        <authorList>
            <consortium name="DOE Joint Genome Institute"/>
            <person name="Mondo S.J."/>
            <person name="Dannebaum R.O."/>
            <person name="Kuo R.C."/>
            <person name="Labutti K."/>
            <person name="Haridas S."/>
            <person name="Kuo A."/>
            <person name="Salamov A."/>
            <person name="Ahrendt S.R."/>
            <person name="Lipzen A."/>
            <person name="Sullivan W."/>
            <person name="Andreopoulos W.B."/>
            <person name="Clum A."/>
            <person name="Lindquist E."/>
            <person name="Daum C."/>
            <person name="Ramamoorthy G.K."/>
            <person name="Gryganskyi A."/>
            <person name="Culley D."/>
            <person name="Magnuson J.K."/>
            <person name="James T.Y."/>
            <person name="O'Malley M.A."/>
            <person name="Stajich J.E."/>
            <person name="Spatafora J.W."/>
            <person name="Visel A."/>
            <person name="Grigoriev I.V."/>
        </authorList>
    </citation>
    <scope>NUCLEOTIDE SEQUENCE [LARGE SCALE GENOMIC DNA]</scope>
    <source>
        <strain evidence="1 2">12-1054</strain>
    </source>
</reference>
<evidence type="ECO:0000313" key="2">
    <source>
        <dbReference type="Proteomes" id="UP000193685"/>
    </source>
</evidence>
<dbReference type="Proteomes" id="UP000193685">
    <property type="component" value="Unassembled WGS sequence"/>
</dbReference>
<keyword evidence="2" id="KW-1185">Reference proteome</keyword>
<dbReference type="InterPro" id="IPR037459">
    <property type="entry name" value="RhgT-like"/>
</dbReference>
<comment type="caution">
    <text evidence="1">The sequence shown here is derived from an EMBL/GenBank/DDBJ whole genome shotgun (WGS) entry which is preliminary data.</text>
</comment>
<sequence>MLFLLPLLGVALAESHTGYAGYTFVVLGDSEIAPGSGYGDCLNEVLPGAEVLNFAVSGFSTVRYLKNNTHRALVKKGALEAKNRHQTVICSQAFGNIDEKRGTDYFVPPKEFISNMKEIHKELESVCTRAIFSTPFARRYYYENGTFLENGLEYVDLGKQAARETSSVLVDLHLVSESHLRTWSSDRAYKMNKTPTDYTHLNRYGCQHTALWWVTQFKRVFKDLDTPPVHAKRRHHHAA</sequence>
<dbReference type="Gene3D" id="3.40.50.1110">
    <property type="entry name" value="SGNH hydrolase"/>
    <property type="match status" value="1"/>
</dbReference>
<gene>
    <name evidence="1" type="ORF">BCR37DRAFT_26713</name>
</gene>
<dbReference type="GO" id="GO:0016787">
    <property type="term" value="F:hydrolase activity"/>
    <property type="evidence" value="ECO:0007669"/>
    <property type="project" value="UniProtKB-KW"/>
</dbReference>
<dbReference type="AlphaFoldDB" id="A0A1Y2FF72"/>
<dbReference type="STRING" id="56484.A0A1Y2FF72"/>
<accession>A0A1Y2FF72</accession>
<dbReference type="GeneID" id="63783358"/>
<dbReference type="EMBL" id="MCFI01000010">
    <property type="protein sequence ID" value="ORY81946.1"/>
    <property type="molecule type" value="Genomic_DNA"/>
</dbReference>
<dbReference type="PANTHER" id="PTHR43695:SF2">
    <property type="entry name" value="PUTATIVE (AFU_ORTHOLOGUE AFUA_2G17250)-RELATED"/>
    <property type="match status" value="1"/>
</dbReference>